<feature type="domain" description="NIF system FeS cluster assembly NifU N-terminal" evidence="1">
    <location>
        <begin position="41"/>
        <end position="128"/>
    </location>
</feature>
<dbReference type="Pfam" id="PF01592">
    <property type="entry name" value="NifU_N"/>
    <property type="match status" value="1"/>
</dbReference>
<keyword evidence="3" id="KW-1185">Reference proteome</keyword>
<dbReference type="CDD" id="cd06664">
    <property type="entry name" value="IscU_like"/>
    <property type="match status" value="1"/>
</dbReference>
<dbReference type="GO" id="GO:0016226">
    <property type="term" value="P:iron-sulfur cluster assembly"/>
    <property type="evidence" value="ECO:0007669"/>
    <property type="project" value="InterPro"/>
</dbReference>
<reference evidence="2 3" key="1">
    <citation type="submission" date="2017-04" db="EMBL/GenBank/DDBJ databases">
        <authorList>
            <person name="Afonso C.L."/>
            <person name="Miller P.J."/>
            <person name="Scott M.A."/>
            <person name="Spackman E."/>
            <person name="Goraichik I."/>
            <person name="Dimitrov K.M."/>
            <person name="Suarez D.L."/>
            <person name="Swayne D.E."/>
        </authorList>
    </citation>
    <scope>NUCLEOTIDE SEQUENCE [LARGE SCALE GENOMIC DNA]</scope>
    <source>
        <strain evidence="2 3">DSM 3385</strain>
    </source>
</reference>
<evidence type="ECO:0000259" key="1">
    <source>
        <dbReference type="Pfam" id="PF01592"/>
    </source>
</evidence>
<accession>A0A1W2BFA5</accession>
<dbReference type="EMBL" id="FWXY01000008">
    <property type="protein sequence ID" value="SMC71524.1"/>
    <property type="molecule type" value="Genomic_DNA"/>
</dbReference>
<gene>
    <name evidence="2" type="ORF">SAMN02746065_10845</name>
</gene>
<dbReference type="InterPro" id="IPR002871">
    <property type="entry name" value="NIF_FeS_clus_asmbl_NifU_N"/>
</dbReference>
<dbReference type="GO" id="GO:0051536">
    <property type="term" value="F:iron-sulfur cluster binding"/>
    <property type="evidence" value="ECO:0007669"/>
    <property type="project" value="InterPro"/>
</dbReference>
<dbReference type="RefSeq" id="WP_084068480.1">
    <property type="nucleotide sequence ID" value="NZ_FWXY01000008.1"/>
</dbReference>
<dbReference type="AlphaFoldDB" id="A0A1W2BFA5"/>
<dbReference type="Gene3D" id="3.90.1010.10">
    <property type="match status" value="1"/>
</dbReference>
<organism evidence="2 3">
    <name type="scientific">Desulfocicer vacuolatum DSM 3385</name>
    <dbReference type="NCBI Taxonomy" id="1121400"/>
    <lineage>
        <taxon>Bacteria</taxon>
        <taxon>Pseudomonadati</taxon>
        <taxon>Thermodesulfobacteriota</taxon>
        <taxon>Desulfobacteria</taxon>
        <taxon>Desulfobacterales</taxon>
        <taxon>Desulfobacteraceae</taxon>
        <taxon>Desulfocicer</taxon>
    </lineage>
</organism>
<evidence type="ECO:0000313" key="3">
    <source>
        <dbReference type="Proteomes" id="UP000192418"/>
    </source>
</evidence>
<dbReference type="STRING" id="1121400.SAMN02746065_10845"/>
<sequence>MEQKKIDFWQDHSLEYLEMALKHDYQERVTHADGYGKRTGECGDTVEFFIMATDKKITSISYDIDGCVNTNACANAVIELTKDKSMETLWSITHEDVSAFLKTLPAHEEHCAQLAVGAFYLALRDLESVEQKKR</sequence>
<proteinExistence type="predicted"/>
<protein>
    <submittedName>
        <fullName evidence="2">Nitrogen fixation protein NifU</fullName>
    </submittedName>
</protein>
<dbReference type="GO" id="GO:0005506">
    <property type="term" value="F:iron ion binding"/>
    <property type="evidence" value="ECO:0007669"/>
    <property type="project" value="InterPro"/>
</dbReference>
<dbReference type="OrthoDB" id="5420473at2"/>
<name>A0A1W2BFA5_9BACT</name>
<evidence type="ECO:0000313" key="2">
    <source>
        <dbReference type="EMBL" id="SMC71524.1"/>
    </source>
</evidence>
<dbReference type="SUPFAM" id="SSF82649">
    <property type="entry name" value="SufE/NifU"/>
    <property type="match status" value="1"/>
</dbReference>
<dbReference type="Proteomes" id="UP000192418">
    <property type="component" value="Unassembled WGS sequence"/>
</dbReference>